<dbReference type="RefSeq" id="WP_311607787.1">
    <property type="nucleotide sequence ID" value="NZ_JAVRFI010000002.1"/>
</dbReference>
<gene>
    <name evidence="2" type="ORF">RM609_03400</name>
</gene>
<name>A0ABU2SGP3_9ACTN</name>
<accession>A0ABU2SGP3</accession>
<protein>
    <submittedName>
        <fullName evidence="2">Uncharacterized protein</fullName>
    </submittedName>
</protein>
<proteinExistence type="predicted"/>
<sequence length="77" mass="7612">MNPPAPEPPRSGAAPPHDAPRASGTTATAVEVPPVVVRMAAIARGAIAAVAKPPVVHGATACGRTREPLAGNHAARP</sequence>
<evidence type="ECO:0000313" key="3">
    <source>
        <dbReference type="Proteomes" id="UP001180531"/>
    </source>
</evidence>
<feature type="region of interest" description="Disordered" evidence="1">
    <location>
        <begin position="1"/>
        <end position="31"/>
    </location>
</feature>
<keyword evidence="3" id="KW-1185">Reference proteome</keyword>
<evidence type="ECO:0000313" key="2">
    <source>
        <dbReference type="EMBL" id="MDT0448149.1"/>
    </source>
</evidence>
<organism evidence="2 3">
    <name type="scientific">Streptomyces hesseae</name>
    <dbReference type="NCBI Taxonomy" id="3075519"/>
    <lineage>
        <taxon>Bacteria</taxon>
        <taxon>Bacillati</taxon>
        <taxon>Actinomycetota</taxon>
        <taxon>Actinomycetes</taxon>
        <taxon>Kitasatosporales</taxon>
        <taxon>Streptomycetaceae</taxon>
        <taxon>Streptomyces</taxon>
    </lineage>
</organism>
<reference evidence="2" key="1">
    <citation type="submission" date="2024-05" db="EMBL/GenBank/DDBJ databases">
        <title>30 novel species of actinomycetes from the DSMZ collection.</title>
        <authorList>
            <person name="Nouioui I."/>
        </authorList>
    </citation>
    <scope>NUCLEOTIDE SEQUENCE</scope>
    <source>
        <strain evidence="2">DSM 40473</strain>
    </source>
</reference>
<comment type="caution">
    <text evidence="2">The sequence shown here is derived from an EMBL/GenBank/DDBJ whole genome shotgun (WGS) entry which is preliminary data.</text>
</comment>
<evidence type="ECO:0000256" key="1">
    <source>
        <dbReference type="SAM" id="MobiDB-lite"/>
    </source>
</evidence>
<dbReference type="Proteomes" id="UP001180531">
    <property type="component" value="Unassembled WGS sequence"/>
</dbReference>
<dbReference type="EMBL" id="JAVRFI010000002">
    <property type="protein sequence ID" value="MDT0448149.1"/>
    <property type="molecule type" value="Genomic_DNA"/>
</dbReference>